<dbReference type="AlphaFoldDB" id="A0A7W5CAS2"/>
<dbReference type="RefSeq" id="WP_183567481.1">
    <property type="nucleotide sequence ID" value="NZ_CBCSLB010000016.1"/>
</dbReference>
<evidence type="ECO:0000313" key="2">
    <source>
        <dbReference type="Proteomes" id="UP000518605"/>
    </source>
</evidence>
<proteinExistence type="predicted"/>
<sequence>MRTWAGKNKEFKIYVIPAWKWKEFIAFELIAGTAFYLLCRKTAHSELFGLAANIAGPQMLKYLMAAYRLDAKNVPQPPPN</sequence>
<gene>
    <name evidence="1" type="ORF">FHS16_004378</name>
</gene>
<name>A0A7W5CAS2_9BACL</name>
<accession>A0A7W5CAS2</accession>
<organism evidence="1 2">
    <name type="scientific">Paenibacillus endophyticus</name>
    <dbReference type="NCBI Taxonomy" id="1294268"/>
    <lineage>
        <taxon>Bacteria</taxon>
        <taxon>Bacillati</taxon>
        <taxon>Bacillota</taxon>
        <taxon>Bacilli</taxon>
        <taxon>Bacillales</taxon>
        <taxon>Paenibacillaceae</taxon>
        <taxon>Paenibacillus</taxon>
    </lineage>
</organism>
<evidence type="ECO:0000313" key="1">
    <source>
        <dbReference type="EMBL" id="MBB3154296.1"/>
    </source>
</evidence>
<dbReference type="Proteomes" id="UP000518605">
    <property type="component" value="Unassembled WGS sequence"/>
</dbReference>
<keyword evidence="2" id="KW-1185">Reference proteome</keyword>
<protein>
    <submittedName>
        <fullName evidence="1">Uncharacterized protein</fullName>
    </submittedName>
</protein>
<comment type="caution">
    <text evidence="1">The sequence shown here is derived from an EMBL/GenBank/DDBJ whole genome shotgun (WGS) entry which is preliminary data.</text>
</comment>
<reference evidence="1 2" key="1">
    <citation type="submission" date="2020-08" db="EMBL/GenBank/DDBJ databases">
        <title>Genomic Encyclopedia of Type Strains, Phase III (KMG-III): the genomes of soil and plant-associated and newly described type strains.</title>
        <authorList>
            <person name="Whitman W."/>
        </authorList>
    </citation>
    <scope>NUCLEOTIDE SEQUENCE [LARGE SCALE GENOMIC DNA]</scope>
    <source>
        <strain evidence="1 2">CECT 8234</strain>
    </source>
</reference>
<dbReference type="EMBL" id="JACHXW010000015">
    <property type="protein sequence ID" value="MBB3154296.1"/>
    <property type="molecule type" value="Genomic_DNA"/>
</dbReference>